<dbReference type="RefSeq" id="WP_182167647.1">
    <property type="nucleotide sequence ID" value="NZ_JACEZT010000033.1"/>
</dbReference>
<dbReference type="AlphaFoldDB" id="A0A7W2EXB2"/>
<dbReference type="Proteomes" id="UP000534388">
    <property type="component" value="Unassembled WGS sequence"/>
</dbReference>
<sequence length="171" mass="18175">MKILCIKIALAFFVVKSSICCAKDVLRANEILQNDAFIISPNGIYFLAMQSDGSLVMYRNDGSIRYSMAKHGTVAIMQGDGNFVEYAGTTPLWNSNTANCCPYPAYLQIYDNGDLAINWSNSTGSFSGSVWGIGPDPAPSGTGPSGVDSLVLAGTPPSSVPNPYLPNSYAN</sequence>
<evidence type="ECO:0000256" key="2">
    <source>
        <dbReference type="SAM" id="SignalP"/>
    </source>
</evidence>
<dbReference type="SUPFAM" id="SSF51110">
    <property type="entry name" value="alpha-D-mannose-specific plant lectins"/>
    <property type="match status" value="1"/>
</dbReference>
<evidence type="ECO:0000313" key="4">
    <source>
        <dbReference type="EMBL" id="MBA5640327.1"/>
    </source>
</evidence>
<feature type="signal peptide" evidence="2">
    <location>
        <begin position="1"/>
        <end position="22"/>
    </location>
</feature>
<keyword evidence="5" id="KW-1185">Reference proteome</keyword>
<dbReference type="Gene3D" id="2.90.10.10">
    <property type="entry name" value="Bulb-type lectin domain"/>
    <property type="match status" value="2"/>
</dbReference>
<feature type="region of interest" description="Disordered" evidence="1">
    <location>
        <begin position="137"/>
        <end position="171"/>
    </location>
</feature>
<organism evidence="4 5">
    <name type="scientific">Rugamonas brunnea</name>
    <dbReference type="NCBI Taxonomy" id="2758569"/>
    <lineage>
        <taxon>Bacteria</taxon>
        <taxon>Pseudomonadati</taxon>
        <taxon>Pseudomonadota</taxon>
        <taxon>Betaproteobacteria</taxon>
        <taxon>Burkholderiales</taxon>
        <taxon>Oxalobacteraceae</taxon>
        <taxon>Telluria group</taxon>
        <taxon>Rugamonas</taxon>
    </lineage>
</organism>
<feature type="chain" id="PRO_5030613033" description="Bulb-type lectin domain-containing protein" evidence="2">
    <location>
        <begin position="23"/>
        <end position="171"/>
    </location>
</feature>
<keyword evidence="2" id="KW-0732">Signal</keyword>
<evidence type="ECO:0000313" key="5">
    <source>
        <dbReference type="Proteomes" id="UP000534388"/>
    </source>
</evidence>
<gene>
    <name evidence="4" type="ORF">H3H37_25020</name>
</gene>
<feature type="domain" description="Bulb-type lectin" evidence="3">
    <location>
        <begin position="23"/>
        <end position="130"/>
    </location>
</feature>
<name>A0A7W2EXB2_9BURK</name>
<comment type="caution">
    <text evidence="4">The sequence shown here is derived from an EMBL/GenBank/DDBJ whole genome shotgun (WGS) entry which is preliminary data.</text>
</comment>
<accession>A0A7W2EXB2</accession>
<evidence type="ECO:0000259" key="3">
    <source>
        <dbReference type="PROSITE" id="PS50927"/>
    </source>
</evidence>
<dbReference type="InterPro" id="IPR036426">
    <property type="entry name" value="Bulb-type_lectin_dom_sf"/>
</dbReference>
<dbReference type="InterPro" id="IPR001480">
    <property type="entry name" value="Bulb-type_lectin_dom"/>
</dbReference>
<reference evidence="4 5" key="1">
    <citation type="submission" date="2020-07" db="EMBL/GenBank/DDBJ databases">
        <title>Novel species isolated from subtropical streams in China.</title>
        <authorList>
            <person name="Lu H."/>
        </authorList>
    </citation>
    <scope>NUCLEOTIDE SEQUENCE [LARGE SCALE GENOMIC DNA]</scope>
    <source>
        <strain evidence="4 5">LX20W</strain>
    </source>
</reference>
<dbReference type="PROSITE" id="PS50927">
    <property type="entry name" value="BULB_LECTIN"/>
    <property type="match status" value="1"/>
</dbReference>
<evidence type="ECO:0000256" key="1">
    <source>
        <dbReference type="SAM" id="MobiDB-lite"/>
    </source>
</evidence>
<proteinExistence type="predicted"/>
<dbReference type="EMBL" id="JACEZT010000033">
    <property type="protein sequence ID" value="MBA5640327.1"/>
    <property type="molecule type" value="Genomic_DNA"/>
</dbReference>
<protein>
    <recommendedName>
        <fullName evidence="3">Bulb-type lectin domain-containing protein</fullName>
    </recommendedName>
</protein>